<keyword evidence="8" id="KW-1185">Reference proteome</keyword>
<dbReference type="Pfam" id="PF09084">
    <property type="entry name" value="NMT1"/>
    <property type="match status" value="1"/>
</dbReference>
<sequence>MRNTITRKLSTAAAGGVLLALALTGCSGGSTAGSDAESSPSGSESSGSGELQQVVVGVLSIAPSSAMQYGIDEGIFEKHGLEIELQRGTGGAAMLPAVSTGDIHFAVGNPLSVMVAKDKGLDMKIVSGYSNSLAEGDDINGVVARADSGITSFADLEGKTTTVNAVNTQGDLTIMESAALAGADPEQLNFNELPFQDMEAALERGNTDAVWLPEPFLSRALANPDYVLVGYPNQEAVAGMPTMVTFTSGRYADENEETVAAFKEAVTETLTQAQANVDDVRATLPTFMGMDAAVAENLKMEEFDGELRSDELDDLGALMLKYEFVAKEPDVDAMTVQ</sequence>
<feature type="region of interest" description="Disordered" evidence="4">
    <location>
        <begin position="30"/>
        <end position="49"/>
    </location>
</feature>
<comment type="caution">
    <text evidence="7">The sequence shown here is derived from an EMBL/GenBank/DDBJ whole genome shotgun (WGS) entry which is preliminary data.</text>
</comment>
<name>A0ABT1NMF4_9MICC</name>
<comment type="subcellular location">
    <subcellularLocation>
        <location evidence="1">Periplasm</location>
    </subcellularLocation>
</comment>
<dbReference type="PROSITE" id="PS51257">
    <property type="entry name" value="PROKAR_LIPOPROTEIN"/>
    <property type="match status" value="1"/>
</dbReference>
<evidence type="ECO:0000256" key="1">
    <source>
        <dbReference type="ARBA" id="ARBA00004418"/>
    </source>
</evidence>
<dbReference type="SUPFAM" id="SSF53850">
    <property type="entry name" value="Periplasmic binding protein-like II"/>
    <property type="match status" value="1"/>
</dbReference>
<gene>
    <name evidence="7" type="ORF">NNX28_03040</name>
</gene>
<evidence type="ECO:0000256" key="3">
    <source>
        <dbReference type="ARBA" id="ARBA00022729"/>
    </source>
</evidence>
<feature type="signal peptide" evidence="5">
    <location>
        <begin position="1"/>
        <end position="32"/>
    </location>
</feature>
<evidence type="ECO:0000313" key="7">
    <source>
        <dbReference type="EMBL" id="MCQ1948903.1"/>
    </source>
</evidence>
<feature type="domain" description="SsuA/THI5-like" evidence="6">
    <location>
        <begin position="70"/>
        <end position="276"/>
    </location>
</feature>
<evidence type="ECO:0000256" key="4">
    <source>
        <dbReference type="SAM" id="MobiDB-lite"/>
    </source>
</evidence>
<evidence type="ECO:0000256" key="5">
    <source>
        <dbReference type="SAM" id="SignalP"/>
    </source>
</evidence>
<feature type="compositionally biased region" description="Low complexity" evidence="4">
    <location>
        <begin position="37"/>
        <end position="49"/>
    </location>
</feature>
<feature type="chain" id="PRO_5045602492" evidence="5">
    <location>
        <begin position="33"/>
        <end position="337"/>
    </location>
</feature>
<evidence type="ECO:0000256" key="2">
    <source>
        <dbReference type="ARBA" id="ARBA00010742"/>
    </source>
</evidence>
<reference evidence="7 8" key="1">
    <citation type="submission" date="2022-07" db="EMBL/GenBank/DDBJ databases">
        <title>Novel species in genus Arthrobacter.</title>
        <authorList>
            <person name="Liu Y."/>
        </authorList>
    </citation>
    <scope>NUCLEOTIDE SEQUENCE [LARGE SCALE GENOMIC DNA]</scope>
    <source>
        <strain evidence="8">zg-Y859</strain>
    </source>
</reference>
<dbReference type="EMBL" id="JANFLP010000001">
    <property type="protein sequence ID" value="MCQ1948903.1"/>
    <property type="molecule type" value="Genomic_DNA"/>
</dbReference>
<protein>
    <submittedName>
        <fullName evidence="7">ABC transporter substrate-binding protein</fullName>
    </submittedName>
</protein>
<dbReference type="PANTHER" id="PTHR30024:SF47">
    <property type="entry name" value="TAURINE-BINDING PERIPLASMIC PROTEIN"/>
    <property type="match status" value="1"/>
</dbReference>
<dbReference type="PANTHER" id="PTHR30024">
    <property type="entry name" value="ALIPHATIC SULFONATES-BINDING PROTEIN-RELATED"/>
    <property type="match status" value="1"/>
</dbReference>
<organism evidence="7 8">
    <name type="scientific">Arthrobacter jinronghuae</name>
    <dbReference type="NCBI Taxonomy" id="2964609"/>
    <lineage>
        <taxon>Bacteria</taxon>
        <taxon>Bacillati</taxon>
        <taxon>Actinomycetota</taxon>
        <taxon>Actinomycetes</taxon>
        <taxon>Micrococcales</taxon>
        <taxon>Micrococcaceae</taxon>
        <taxon>Arthrobacter</taxon>
    </lineage>
</organism>
<dbReference type="Gene3D" id="3.40.190.10">
    <property type="entry name" value="Periplasmic binding protein-like II"/>
    <property type="match status" value="2"/>
</dbReference>
<dbReference type="InterPro" id="IPR015168">
    <property type="entry name" value="SsuA/THI5"/>
</dbReference>
<accession>A0ABT1NMF4</accession>
<evidence type="ECO:0000259" key="6">
    <source>
        <dbReference type="Pfam" id="PF09084"/>
    </source>
</evidence>
<comment type="similarity">
    <text evidence="2">Belongs to the bacterial solute-binding protein SsuA/TauA family.</text>
</comment>
<keyword evidence="3 5" id="KW-0732">Signal</keyword>
<evidence type="ECO:0000313" key="8">
    <source>
        <dbReference type="Proteomes" id="UP001206924"/>
    </source>
</evidence>
<dbReference type="Proteomes" id="UP001206924">
    <property type="component" value="Unassembled WGS sequence"/>
</dbReference>
<dbReference type="RefSeq" id="WP_255864776.1">
    <property type="nucleotide sequence ID" value="NZ_CP104263.1"/>
</dbReference>
<proteinExistence type="inferred from homology"/>